<dbReference type="AlphaFoldDB" id="A0A843VZ11"/>
<feature type="compositionally biased region" description="Polar residues" evidence="4">
    <location>
        <begin position="1"/>
        <end position="15"/>
    </location>
</feature>
<keyword evidence="3" id="KW-0106">Calcium</keyword>
<feature type="domain" description="EF-hand" evidence="5">
    <location>
        <begin position="93"/>
        <end position="121"/>
    </location>
</feature>
<dbReference type="OrthoDB" id="26525at2759"/>
<dbReference type="InterPro" id="IPR002048">
    <property type="entry name" value="EF_hand_dom"/>
</dbReference>
<keyword evidence="2" id="KW-0677">Repeat</keyword>
<dbReference type="InterPro" id="IPR011992">
    <property type="entry name" value="EF-hand-dom_pair"/>
</dbReference>
<reference evidence="6" key="1">
    <citation type="submission" date="2017-07" db="EMBL/GenBank/DDBJ databases">
        <title>Taro Niue Genome Assembly and Annotation.</title>
        <authorList>
            <person name="Atibalentja N."/>
            <person name="Keating K."/>
            <person name="Fields C.J."/>
        </authorList>
    </citation>
    <scope>NUCLEOTIDE SEQUENCE</scope>
    <source>
        <strain evidence="6">Niue_2</strain>
        <tissue evidence="6">Leaf</tissue>
    </source>
</reference>
<feature type="region of interest" description="Disordered" evidence="4">
    <location>
        <begin position="42"/>
        <end position="61"/>
    </location>
</feature>
<proteinExistence type="predicted"/>
<name>A0A843VZ11_COLES</name>
<keyword evidence="1" id="KW-0479">Metal-binding</keyword>
<gene>
    <name evidence="6" type="ORF">Taro_029031</name>
</gene>
<evidence type="ECO:0000256" key="3">
    <source>
        <dbReference type="ARBA" id="ARBA00022837"/>
    </source>
</evidence>
<dbReference type="InterPro" id="IPR039647">
    <property type="entry name" value="EF_hand_pair_protein_CML-like"/>
</dbReference>
<evidence type="ECO:0000259" key="5">
    <source>
        <dbReference type="PROSITE" id="PS50222"/>
    </source>
</evidence>
<dbReference type="SUPFAM" id="SSF47473">
    <property type="entry name" value="EF-hand"/>
    <property type="match status" value="1"/>
</dbReference>
<dbReference type="PROSITE" id="PS00018">
    <property type="entry name" value="EF_HAND_1"/>
    <property type="match status" value="3"/>
</dbReference>
<evidence type="ECO:0000313" key="7">
    <source>
        <dbReference type="Proteomes" id="UP000652761"/>
    </source>
</evidence>
<evidence type="ECO:0000256" key="4">
    <source>
        <dbReference type="SAM" id="MobiDB-lite"/>
    </source>
</evidence>
<dbReference type="Pfam" id="PF13499">
    <property type="entry name" value="EF-hand_7"/>
    <property type="match status" value="1"/>
</dbReference>
<feature type="region of interest" description="Disordered" evidence="4">
    <location>
        <begin position="1"/>
        <end position="29"/>
    </location>
</feature>
<protein>
    <recommendedName>
        <fullName evidence="5">EF-hand domain-containing protein</fullName>
    </recommendedName>
</protein>
<accession>A0A843VZ11</accession>
<evidence type="ECO:0000313" key="6">
    <source>
        <dbReference type="EMBL" id="MQL96349.1"/>
    </source>
</evidence>
<feature type="domain" description="EF-hand" evidence="5">
    <location>
        <begin position="210"/>
        <end position="240"/>
    </location>
</feature>
<dbReference type="SMART" id="SM00054">
    <property type="entry name" value="EFh"/>
    <property type="match status" value="3"/>
</dbReference>
<evidence type="ECO:0000256" key="1">
    <source>
        <dbReference type="ARBA" id="ARBA00022723"/>
    </source>
</evidence>
<dbReference type="InterPro" id="IPR018247">
    <property type="entry name" value="EF_Hand_1_Ca_BS"/>
</dbReference>
<feature type="compositionally biased region" description="Low complexity" evidence="4">
    <location>
        <begin position="42"/>
        <end position="55"/>
    </location>
</feature>
<dbReference type="GO" id="GO:0005509">
    <property type="term" value="F:calcium ion binding"/>
    <property type="evidence" value="ECO:0007669"/>
    <property type="project" value="InterPro"/>
</dbReference>
<organism evidence="6 7">
    <name type="scientific">Colocasia esculenta</name>
    <name type="common">Wild taro</name>
    <name type="synonym">Arum esculentum</name>
    <dbReference type="NCBI Taxonomy" id="4460"/>
    <lineage>
        <taxon>Eukaryota</taxon>
        <taxon>Viridiplantae</taxon>
        <taxon>Streptophyta</taxon>
        <taxon>Embryophyta</taxon>
        <taxon>Tracheophyta</taxon>
        <taxon>Spermatophyta</taxon>
        <taxon>Magnoliopsida</taxon>
        <taxon>Liliopsida</taxon>
        <taxon>Araceae</taxon>
        <taxon>Aroideae</taxon>
        <taxon>Colocasieae</taxon>
        <taxon>Colocasia</taxon>
    </lineage>
</organism>
<sequence>MAVTTVEASTATPQPSVIHPRHGHSPAATKHPFLDRFCGVFSPGKKSSPSPSPSMEKSRHGGLVHLPADEAPPLLVTKAELYPREGEHYYLGRVFQYWDEDGDGKISPSELRSCMRTVGEELSEEDAEEVVGSTDSDGDGLLGFEDFVRLVEVEGEEERTRDLRVAFGMYAAAPEGRKLQDAVEEGGCCTDACITPKSLRRMLAKLGEWKSLDECRVMIQSFDLNGDGVLSFDEFRVMML</sequence>
<dbReference type="PROSITE" id="PS50222">
    <property type="entry name" value="EF_HAND_2"/>
    <property type="match status" value="3"/>
</dbReference>
<dbReference type="PANTHER" id="PTHR10891">
    <property type="entry name" value="EF-HAND CALCIUM-BINDING DOMAIN CONTAINING PROTEIN"/>
    <property type="match status" value="1"/>
</dbReference>
<dbReference type="Gene3D" id="1.10.238.10">
    <property type="entry name" value="EF-hand"/>
    <property type="match status" value="2"/>
</dbReference>
<comment type="caution">
    <text evidence="6">The sequence shown here is derived from an EMBL/GenBank/DDBJ whole genome shotgun (WGS) entry which is preliminary data.</text>
</comment>
<keyword evidence="7" id="KW-1185">Reference proteome</keyword>
<feature type="domain" description="EF-hand" evidence="5">
    <location>
        <begin position="122"/>
        <end position="157"/>
    </location>
</feature>
<dbReference type="Proteomes" id="UP000652761">
    <property type="component" value="Unassembled WGS sequence"/>
</dbReference>
<evidence type="ECO:0000256" key="2">
    <source>
        <dbReference type="ARBA" id="ARBA00022737"/>
    </source>
</evidence>
<dbReference type="CDD" id="cd00051">
    <property type="entry name" value="EFh"/>
    <property type="match status" value="2"/>
</dbReference>
<dbReference type="EMBL" id="NMUH01001908">
    <property type="protein sequence ID" value="MQL96349.1"/>
    <property type="molecule type" value="Genomic_DNA"/>
</dbReference>
<dbReference type="Pfam" id="PF13833">
    <property type="entry name" value="EF-hand_8"/>
    <property type="match status" value="1"/>
</dbReference>
<dbReference type="FunFam" id="1.10.238.10:FF:000003">
    <property type="entry name" value="Calmodulin A"/>
    <property type="match status" value="1"/>
</dbReference>